<comment type="caution">
    <text evidence="1">The sequence shown here is derived from an EMBL/GenBank/DDBJ whole genome shotgun (WGS) entry which is preliminary data.</text>
</comment>
<sequence length="107" mass="12065">MLNSNMILTCFVMWMLVSTGCAFSGSVRQQYSDTNEGFITAVTFLNEAREANKFNDEEWVEIVALIEIGDRLLHDYDVSTQIGIDDPALLTRIKQVLIGLQSFLTKV</sequence>
<proteinExistence type="predicted"/>
<dbReference type="AlphaFoldDB" id="A0A0F9I481"/>
<evidence type="ECO:0000313" key="1">
    <source>
        <dbReference type="EMBL" id="KKM22337.1"/>
    </source>
</evidence>
<reference evidence="1" key="1">
    <citation type="journal article" date="2015" name="Nature">
        <title>Complex archaea that bridge the gap between prokaryotes and eukaryotes.</title>
        <authorList>
            <person name="Spang A."/>
            <person name="Saw J.H."/>
            <person name="Jorgensen S.L."/>
            <person name="Zaremba-Niedzwiedzka K."/>
            <person name="Martijn J."/>
            <person name="Lind A.E."/>
            <person name="van Eijk R."/>
            <person name="Schleper C."/>
            <person name="Guy L."/>
            <person name="Ettema T.J."/>
        </authorList>
    </citation>
    <scope>NUCLEOTIDE SEQUENCE</scope>
</reference>
<dbReference type="EMBL" id="LAZR01013356">
    <property type="protein sequence ID" value="KKM22337.1"/>
    <property type="molecule type" value="Genomic_DNA"/>
</dbReference>
<organism evidence="1">
    <name type="scientific">marine sediment metagenome</name>
    <dbReference type="NCBI Taxonomy" id="412755"/>
    <lineage>
        <taxon>unclassified sequences</taxon>
        <taxon>metagenomes</taxon>
        <taxon>ecological metagenomes</taxon>
    </lineage>
</organism>
<name>A0A0F9I481_9ZZZZ</name>
<protein>
    <submittedName>
        <fullName evidence="1">Uncharacterized protein</fullName>
    </submittedName>
</protein>
<gene>
    <name evidence="1" type="ORF">LCGC14_1626340</name>
</gene>
<accession>A0A0F9I481</accession>